<keyword evidence="1" id="KW-0472">Membrane</keyword>
<feature type="transmembrane region" description="Helical" evidence="1">
    <location>
        <begin position="16"/>
        <end position="37"/>
    </location>
</feature>
<proteinExistence type="predicted"/>
<gene>
    <name evidence="3" type="ORF">WL73_00010</name>
</gene>
<evidence type="ECO:0000256" key="1">
    <source>
        <dbReference type="SAM" id="Phobius"/>
    </source>
</evidence>
<keyword evidence="1" id="KW-0812">Transmembrane</keyword>
<evidence type="ECO:0000313" key="3">
    <source>
        <dbReference type="EMBL" id="KWE08500.1"/>
    </source>
</evidence>
<sequence>MDVVDWAYQKVGPLEIFWVFGMLFIPWGAASGTWIFISDPWPDDIYMNGIFAIMFMNVLSMPFFLWFARILYNTVTGCTHYPVRLDRKNQMVHVFRHNGEDGVSSYRWRDITFGMIGGGALQRSFVKGVMAGYVRRPDGSYDYFRLGVMWPTEEGMRGQWEYFRRYMEEGPDSLPEPEILLPIENKRELY</sequence>
<protein>
    <recommendedName>
        <fullName evidence="2">DUF6708 domain-containing protein</fullName>
    </recommendedName>
</protein>
<feature type="transmembrane region" description="Helical" evidence="1">
    <location>
        <begin position="49"/>
        <end position="72"/>
    </location>
</feature>
<comment type="caution">
    <text evidence="3">The sequence shown here is derived from an EMBL/GenBank/DDBJ whole genome shotgun (WGS) entry which is preliminary data.</text>
</comment>
<evidence type="ECO:0000259" key="2">
    <source>
        <dbReference type="Pfam" id="PF20455"/>
    </source>
</evidence>
<accession>A0A125GAG1</accession>
<feature type="domain" description="DUF6708" evidence="2">
    <location>
        <begin position="70"/>
        <end position="176"/>
    </location>
</feature>
<dbReference type="Pfam" id="PF20455">
    <property type="entry name" value="DUF6708"/>
    <property type="match status" value="1"/>
</dbReference>
<name>A0A125GAG1_9BURK</name>
<evidence type="ECO:0000313" key="4">
    <source>
        <dbReference type="Proteomes" id="UP000062998"/>
    </source>
</evidence>
<reference evidence="3 4" key="1">
    <citation type="submission" date="2015-11" db="EMBL/GenBank/DDBJ databases">
        <title>Expanding the genomic diversity of Burkholderia species for the development of highly accurate diagnostics.</title>
        <authorList>
            <person name="Sahl J."/>
            <person name="Keim P."/>
            <person name="Wagner D."/>
        </authorList>
    </citation>
    <scope>NUCLEOTIDE SEQUENCE [LARGE SCALE GENOMIC DNA]</scope>
    <source>
        <strain evidence="3 4">MSMB2167WGS</strain>
    </source>
</reference>
<keyword evidence="1" id="KW-1133">Transmembrane helix</keyword>
<organism evidence="3 4">
    <name type="scientific">Burkholderia ubonensis</name>
    <dbReference type="NCBI Taxonomy" id="101571"/>
    <lineage>
        <taxon>Bacteria</taxon>
        <taxon>Pseudomonadati</taxon>
        <taxon>Pseudomonadota</taxon>
        <taxon>Betaproteobacteria</taxon>
        <taxon>Burkholderiales</taxon>
        <taxon>Burkholderiaceae</taxon>
        <taxon>Burkholderia</taxon>
        <taxon>Burkholderia cepacia complex</taxon>
    </lineage>
</organism>
<dbReference type="Proteomes" id="UP000062998">
    <property type="component" value="Unassembled WGS sequence"/>
</dbReference>
<dbReference type="InterPro" id="IPR046554">
    <property type="entry name" value="DUF6708"/>
</dbReference>
<dbReference type="EMBL" id="LPIX01000029">
    <property type="protein sequence ID" value="KWE08500.1"/>
    <property type="molecule type" value="Genomic_DNA"/>
</dbReference>
<dbReference type="AlphaFoldDB" id="A0A125GAG1"/>